<organism evidence="14 15">
    <name type="scientific">Glycomyces luteolus</name>
    <dbReference type="NCBI Taxonomy" id="2670330"/>
    <lineage>
        <taxon>Bacteria</taxon>
        <taxon>Bacillati</taxon>
        <taxon>Actinomycetota</taxon>
        <taxon>Actinomycetes</taxon>
        <taxon>Glycomycetales</taxon>
        <taxon>Glycomycetaceae</taxon>
        <taxon>Glycomyces</taxon>
    </lineage>
</organism>
<evidence type="ECO:0000256" key="12">
    <source>
        <dbReference type="ARBA" id="ARBA00039316"/>
    </source>
</evidence>
<evidence type="ECO:0000256" key="5">
    <source>
        <dbReference type="ARBA" id="ARBA00022763"/>
    </source>
</evidence>
<keyword evidence="10" id="KW-0234">DNA repair</keyword>
<sequence length="52" mass="5837">MQELREATEPSLYVFGEPTTGLHLRDIDTLVAVIDQLVERGHTVVVIERTST</sequence>
<dbReference type="GO" id="GO:0004518">
    <property type="term" value="F:nuclease activity"/>
    <property type="evidence" value="ECO:0007669"/>
    <property type="project" value="UniProtKB-KW"/>
</dbReference>
<keyword evidence="4" id="KW-0547">Nucleotide-binding</keyword>
<keyword evidence="7" id="KW-0067">ATP-binding</keyword>
<gene>
    <name evidence="14" type="ORF">O1R50_08505</name>
</gene>
<keyword evidence="5" id="KW-0227">DNA damage</keyword>
<dbReference type="Proteomes" id="UP001146067">
    <property type="component" value="Unassembled WGS sequence"/>
</dbReference>
<reference evidence="14" key="1">
    <citation type="submission" date="2022-12" db="EMBL/GenBank/DDBJ databases">
        <title>Gycomyces niveus sp.nov.,a novel actinomycete isolated from soil in Shouguan.</title>
        <authorList>
            <person name="Yang X."/>
        </authorList>
    </citation>
    <scope>NUCLEOTIDE SEQUENCE</scope>
    <source>
        <strain evidence="14">NEAU-A15</strain>
    </source>
</reference>
<evidence type="ECO:0000256" key="9">
    <source>
        <dbReference type="ARBA" id="ARBA00023125"/>
    </source>
</evidence>
<keyword evidence="2" id="KW-0963">Cytoplasm</keyword>
<dbReference type="InterPro" id="IPR027417">
    <property type="entry name" value="P-loop_NTPase"/>
</dbReference>
<dbReference type="GO" id="GO:0005524">
    <property type="term" value="F:ATP binding"/>
    <property type="evidence" value="ECO:0007669"/>
    <property type="project" value="UniProtKB-KW"/>
</dbReference>
<dbReference type="AlphaFoldDB" id="A0A9X3P6N8"/>
<dbReference type="Gene3D" id="1.20.1580.10">
    <property type="entry name" value="ABC transporter ATPase like domain"/>
    <property type="match status" value="1"/>
</dbReference>
<dbReference type="PANTHER" id="PTHR43152">
    <property type="entry name" value="UVRABC SYSTEM PROTEIN A"/>
    <property type="match status" value="1"/>
</dbReference>
<evidence type="ECO:0000256" key="2">
    <source>
        <dbReference type="ARBA" id="ARBA00022490"/>
    </source>
</evidence>
<keyword evidence="9" id="KW-0238">DNA-binding</keyword>
<evidence type="ECO:0000256" key="3">
    <source>
        <dbReference type="ARBA" id="ARBA00022737"/>
    </source>
</evidence>
<comment type="caution">
    <text evidence="14">The sequence shown here is derived from an EMBL/GenBank/DDBJ whole genome shotgun (WGS) entry which is preliminary data.</text>
</comment>
<evidence type="ECO:0000256" key="1">
    <source>
        <dbReference type="ARBA" id="ARBA00004496"/>
    </source>
</evidence>
<evidence type="ECO:0000256" key="6">
    <source>
        <dbReference type="ARBA" id="ARBA00022769"/>
    </source>
</evidence>
<evidence type="ECO:0000313" key="15">
    <source>
        <dbReference type="Proteomes" id="UP001146067"/>
    </source>
</evidence>
<evidence type="ECO:0000313" key="14">
    <source>
        <dbReference type="EMBL" id="MDA1359661.1"/>
    </source>
</evidence>
<dbReference type="SUPFAM" id="SSF52540">
    <property type="entry name" value="P-loop containing nucleoside triphosphate hydrolases"/>
    <property type="match status" value="1"/>
</dbReference>
<evidence type="ECO:0000256" key="11">
    <source>
        <dbReference type="ARBA" id="ARBA00038000"/>
    </source>
</evidence>
<keyword evidence="8" id="KW-0267">Excision nuclease</keyword>
<keyword evidence="15" id="KW-1185">Reference proteome</keyword>
<dbReference type="PANTHER" id="PTHR43152:SF3">
    <property type="entry name" value="UVRABC SYSTEM PROTEIN A"/>
    <property type="match status" value="1"/>
</dbReference>
<dbReference type="EMBL" id="JAPZVP010000005">
    <property type="protein sequence ID" value="MDA1359661.1"/>
    <property type="molecule type" value="Genomic_DNA"/>
</dbReference>
<name>A0A9X3P6N8_9ACTN</name>
<comment type="similarity">
    <text evidence="11">Belongs to the ABC transporter superfamily. UvrA family.</text>
</comment>
<keyword evidence="3" id="KW-0677">Repeat</keyword>
<evidence type="ECO:0000256" key="7">
    <source>
        <dbReference type="ARBA" id="ARBA00022840"/>
    </source>
</evidence>
<comment type="subcellular location">
    <subcellularLocation>
        <location evidence="1">Cytoplasm</location>
    </subcellularLocation>
</comment>
<dbReference type="RefSeq" id="WP_270109515.1">
    <property type="nucleotide sequence ID" value="NZ_JAPZVP010000005.1"/>
</dbReference>
<protein>
    <recommendedName>
        <fullName evidence="12">UvrABC system protein A</fullName>
    </recommendedName>
    <alternativeName>
        <fullName evidence="13">Excinuclease ABC subunit A</fullName>
    </alternativeName>
</protein>
<keyword evidence="6" id="KW-0228">DNA excision</keyword>
<proteinExistence type="inferred from homology"/>
<dbReference type="GO" id="GO:0005737">
    <property type="term" value="C:cytoplasm"/>
    <property type="evidence" value="ECO:0007669"/>
    <property type="project" value="UniProtKB-SubCell"/>
</dbReference>
<accession>A0A9X3P6N8</accession>
<evidence type="ECO:0000256" key="13">
    <source>
        <dbReference type="ARBA" id="ARBA00042156"/>
    </source>
</evidence>
<evidence type="ECO:0000256" key="10">
    <source>
        <dbReference type="ARBA" id="ARBA00023204"/>
    </source>
</evidence>
<dbReference type="GO" id="GO:0003677">
    <property type="term" value="F:DNA binding"/>
    <property type="evidence" value="ECO:0007669"/>
    <property type="project" value="UniProtKB-KW"/>
</dbReference>
<evidence type="ECO:0000256" key="4">
    <source>
        <dbReference type="ARBA" id="ARBA00022741"/>
    </source>
</evidence>
<evidence type="ECO:0000256" key="8">
    <source>
        <dbReference type="ARBA" id="ARBA00022881"/>
    </source>
</evidence>
<dbReference type="Gene3D" id="3.40.50.300">
    <property type="entry name" value="P-loop containing nucleotide triphosphate hydrolases"/>
    <property type="match status" value="1"/>
</dbReference>
<dbReference type="GO" id="GO:0006281">
    <property type="term" value="P:DNA repair"/>
    <property type="evidence" value="ECO:0007669"/>
    <property type="project" value="UniProtKB-KW"/>
</dbReference>